<dbReference type="KEGG" id="age:AA314_02449"/>
<evidence type="ECO:0000256" key="1">
    <source>
        <dbReference type="ARBA" id="ARBA00010617"/>
    </source>
</evidence>
<evidence type="ECO:0000313" key="5">
    <source>
        <dbReference type="Proteomes" id="UP000035579"/>
    </source>
</evidence>
<dbReference type="EMBL" id="CP011509">
    <property type="protein sequence ID" value="AKJ00823.1"/>
    <property type="molecule type" value="Genomic_DNA"/>
</dbReference>
<keyword evidence="2" id="KW-0479">Metal-binding</keyword>
<dbReference type="PRINTS" id="PR00359">
    <property type="entry name" value="BP450"/>
</dbReference>
<dbReference type="EMBL" id="QUMU01000012">
    <property type="protein sequence ID" value="REG25990.1"/>
    <property type="molecule type" value="Genomic_DNA"/>
</dbReference>
<organism evidence="3 5">
    <name type="scientific">Archangium gephyra</name>
    <dbReference type="NCBI Taxonomy" id="48"/>
    <lineage>
        <taxon>Bacteria</taxon>
        <taxon>Pseudomonadati</taxon>
        <taxon>Myxococcota</taxon>
        <taxon>Myxococcia</taxon>
        <taxon>Myxococcales</taxon>
        <taxon>Cystobacterineae</taxon>
        <taxon>Archangiaceae</taxon>
        <taxon>Archangium</taxon>
    </lineage>
</organism>
<reference evidence="4 6" key="2">
    <citation type="submission" date="2018-08" db="EMBL/GenBank/DDBJ databases">
        <title>Genomic Encyclopedia of Archaeal and Bacterial Type Strains, Phase II (KMG-II): from individual species to whole genera.</title>
        <authorList>
            <person name="Goeker M."/>
        </authorList>
    </citation>
    <scope>NUCLEOTIDE SEQUENCE [LARGE SCALE GENOMIC DNA]</scope>
    <source>
        <strain evidence="4 6">DSM 2261</strain>
    </source>
</reference>
<sequence length="415" mass="46369">MSPFSGQKLDKLPAHVPPELVYEYDNARDPRMLEDPHARMRSLILEAPPIFFSPCNGGMWFVTRKKAIVDITMNPEVYSNSFFEAAAAHAGEHAGERQDAQPGFRMLPISEDPPRHTAYRAPLNQPLAAKTVSGLETAIRTMTNELIDKVLAAGRCDFFSEIAEPLPVTLFMKLAGMPTDRLAEFRDLATQATSATVDAATRAVTFKRIAGILAEVIKARQEKREDDLISKLLDANIHGRNPTFEEMLGYSVTLFLGGLETVVNALSFGVRHVARDQELQAKLRADPSLIPGAIEELLRLYGIASTPRRVMRDEVCHGVQFKKDDMVLLLLPAANYDDAAFPNPEQFILGRKEQHQTFNTGPHRCVGLHLARLEMKVFYEEWLKRVPPFRLDPQAPPRFMGGFNLAVTSLPLVWG</sequence>
<dbReference type="GO" id="GO:0005506">
    <property type="term" value="F:iron ion binding"/>
    <property type="evidence" value="ECO:0007669"/>
    <property type="project" value="InterPro"/>
</dbReference>
<keyword evidence="2" id="KW-0560">Oxidoreductase</keyword>
<dbReference type="Pfam" id="PF00067">
    <property type="entry name" value="p450"/>
    <property type="match status" value="1"/>
</dbReference>
<accession>A0AAC8TCG2</accession>
<dbReference type="InterPro" id="IPR036396">
    <property type="entry name" value="Cyt_P450_sf"/>
</dbReference>
<dbReference type="GO" id="GO:0020037">
    <property type="term" value="F:heme binding"/>
    <property type="evidence" value="ECO:0007669"/>
    <property type="project" value="InterPro"/>
</dbReference>
<dbReference type="Gene3D" id="1.10.630.10">
    <property type="entry name" value="Cytochrome P450"/>
    <property type="match status" value="1"/>
</dbReference>
<name>A0AAC8TCG2_9BACT</name>
<evidence type="ECO:0000313" key="3">
    <source>
        <dbReference type="EMBL" id="AKJ00823.1"/>
    </source>
</evidence>
<dbReference type="Proteomes" id="UP000035579">
    <property type="component" value="Chromosome"/>
</dbReference>
<protein>
    <submittedName>
        <fullName evidence="3 4">Cytochrome P450</fullName>
    </submittedName>
</protein>
<comment type="similarity">
    <text evidence="1 2">Belongs to the cytochrome P450 family.</text>
</comment>
<reference evidence="3 5" key="1">
    <citation type="submission" date="2015-05" db="EMBL/GenBank/DDBJ databases">
        <title>Genome assembly of Archangium gephyra DSM 2261.</title>
        <authorList>
            <person name="Sharma G."/>
            <person name="Subramanian S."/>
        </authorList>
    </citation>
    <scope>NUCLEOTIDE SEQUENCE [LARGE SCALE GENOMIC DNA]</scope>
    <source>
        <strain evidence="3 5">DSM 2261</strain>
    </source>
</reference>
<dbReference type="GO" id="GO:0016705">
    <property type="term" value="F:oxidoreductase activity, acting on paired donors, with incorporation or reduction of molecular oxygen"/>
    <property type="evidence" value="ECO:0007669"/>
    <property type="project" value="InterPro"/>
</dbReference>
<dbReference type="InterPro" id="IPR002397">
    <property type="entry name" value="Cyt_P450_B"/>
</dbReference>
<proteinExistence type="inferred from homology"/>
<gene>
    <name evidence="3" type="ORF">AA314_02449</name>
    <name evidence="4" type="ORF">ATI61_11285</name>
</gene>
<dbReference type="PANTHER" id="PTHR46696:SF6">
    <property type="entry name" value="P450, PUTATIVE (EUROFUNG)-RELATED"/>
    <property type="match status" value="1"/>
</dbReference>
<dbReference type="GO" id="GO:0004497">
    <property type="term" value="F:monooxygenase activity"/>
    <property type="evidence" value="ECO:0007669"/>
    <property type="project" value="UniProtKB-KW"/>
</dbReference>
<evidence type="ECO:0000313" key="4">
    <source>
        <dbReference type="EMBL" id="REG25990.1"/>
    </source>
</evidence>
<dbReference type="RefSeq" id="WP_047855560.1">
    <property type="nucleotide sequence ID" value="NZ_CP011509.1"/>
</dbReference>
<keyword evidence="2" id="KW-0503">Monooxygenase</keyword>
<dbReference type="SUPFAM" id="SSF48264">
    <property type="entry name" value="Cytochrome P450"/>
    <property type="match status" value="1"/>
</dbReference>
<dbReference type="PRINTS" id="PR00385">
    <property type="entry name" value="P450"/>
</dbReference>
<dbReference type="PROSITE" id="PS00086">
    <property type="entry name" value="CYTOCHROME_P450"/>
    <property type="match status" value="1"/>
</dbReference>
<dbReference type="AlphaFoldDB" id="A0AAC8TCG2"/>
<evidence type="ECO:0000256" key="2">
    <source>
        <dbReference type="RuleBase" id="RU000461"/>
    </source>
</evidence>
<keyword evidence="2" id="KW-0408">Iron</keyword>
<evidence type="ECO:0000313" key="6">
    <source>
        <dbReference type="Proteomes" id="UP000256345"/>
    </source>
</evidence>
<dbReference type="Proteomes" id="UP000256345">
    <property type="component" value="Unassembled WGS sequence"/>
</dbReference>
<dbReference type="InterPro" id="IPR001128">
    <property type="entry name" value="Cyt_P450"/>
</dbReference>
<keyword evidence="6" id="KW-1185">Reference proteome</keyword>
<keyword evidence="2" id="KW-0349">Heme</keyword>
<dbReference type="InterPro" id="IPR017972">
    <property type="entry name" value="Cyt_P450_CS"/>
</dbReference>
<dbReference type="PANTHER" id="PTHR46696">
    <property type="entry name" value="P450, PUTATIVE (EUROFUNG)-RELATED"/>
    <property type="match status" value="1"/>
</dbReference>